<feature type="region of interest" description="Disordered" evidence="6">
    <location>
        <begin position="224"/>
        <end position="244"/>
    </location>
</feature>
<dbReference type="InterPro" id="IPR001021">
    <property type="entry name" value="Ribosomal_bL25_long"/>
</dbReference>
<dbReference type="NCBIfam" id="TIGR00731">
    <property type="entry name" value="bL25_bact_ctc"/>
    <property type="match status" value="1"/>
</dbReference>
<dbReference type="InterPro" id="IPR020056">
    <property type="entry name" value="Rbsml_bL25/Gln-tRNA_synth_N"/>
</dbReference>
<feature type="domain" description="Large ribosomal subunit protein bL25 L25" evidence="7">
    <location>
        <begin position="6"/>
        <end position="94"/>
    </location>
</feature>
<dbReference type="GO" id="GO:0006412">
    <property type="term" value="P:translation"/>
    <property type="evidence" value="ECO:0007669"/>
    <property type="project" value="UniProtKB-UniRule"/>
</dbReference>
<keyword evidence="4 5" id="KW-0687">Ribonucleoprotein</keyword>
<sequence length="244" mass="24815">MEIIQLSATRRQESGKGPSNRLRRTGNIPAICYGKGLEAFAVAVSPKALLEVLKSAHGKNSVIELAVEGGDKLTVMVRDYGYHPISRELVHADFLQVKLDQPIDVDIPVRCVGKSKGVAGGGILQQIFRTLPIRCLPEKIPAVVEIDISELDLGDTVKAGAVPLPEGVKTRLPEDQTVVVVAVPEKGEEGAAAAPGAPGAAAAAPAAGAKGAAPAAKAAAPAAGAKGAAPAAKAAAPAKDAKKK</sequence>
<keyword evidence="3 5" id="KW-0689">Ribosomal protein</keyword>
<organism evidence="9 10">
    <name type="scientific">Polyangium jinanense</name>
    <dbReference type="NCBI Taxonomy" id="2829994"/>
    <lineage>
        <taxon>Bacteria</taxon>
        <taxon>Pseudomonadati</taxon>
        <taxon>Myxococcota</taxon>
        <taxon>Polyangia</taxon>
        <taxon>Polyangiales</taxon>
        <taxon>Polyangiaceae</taxon>
        <taxon>Polyangium</taxon>
    </lineage>
</organism>
<dbReference type="EMBL" id="JAGTJJ010000004">
    <property type="protein sequence ID" value="MDC3981180.1"/>
    <property type="molecule type" value="Genomic_DNA"/>
</dbReference>
<evidence type="ECO:0000256" key="3">
    <source>
        <dbReference type="ARBA" id="ARBA00022980"/>
    </source>
</evidence>
<dbReference type="HAMAP" id="MF_01334">
    <property type="entry name" value="Ribosomal_bL25_CTC"/>
    <property type="match status" value="1"/>
</dbReference>
<dbReference type="CDD" id="cd00495">
    <property type="entry name" value="Ribosomal_L25_TL5_CTC"/>
    <property type="match status" value="1"/>
</dbReference>
<dbReference type="GO" id="GO:0022625">
    <property type="term" value="C:cytosolic large ribosomal subunit"/>
    <property type="evidence" value="ECO:0007669"/>
    <property type="project" value="TreeGrafter"/>
</dbReference>
<dbReference type="GO" id="GO:0008097">
    <property type="term" value="F:5S rRNA binding"/>
    <property type="evidence" value="ECO:0007669"/>
    <property type="project" value="InterPro"/>
</dbReference>
<dbReference type="Gene3D" id="2.40.240.10">
    <property type="entry name" value="Ribosomal Protein L25, Chain P"/>
    <property type="match status" value="1"/>
</dbReference>
<evidence type="ECO:0000259" key="8">
    <source>
        <dbReference type="Pfam" id="PF14693"/>
    </source>
</evidence>
<keyword evidence="1 5" id="KW-0699">rRNA-binding</keyword>
<comment type="similarity">
    <text evidence="5">Belongs to the bacterial ribosomal protein bL25 family. CTC subfamily.</text>
</comment>
<evidence type="ECO:0000259" key="7">
    <source>
        <dbReference type="Pfam" id="PF01386"/>
    </source>
</evidence>
<dbReference type="PANTHER" id="PTHR33284">
    <property type="entry name" value="RIBOSOMAL PROTEIN L25/GLN-TRNA SYNTHETASE, ANTI-CODON-BINDING DOMAIN-CONTAINING PROTEIN"/>
    <property type="match status" value="1"/>
</dbReference>
<dbReference type="InterPro" id="IPR011035">
    <property type="entry name" value="Ribosomal_bL25/Gln-tRNA_synth"/>
</dbReference>
<dbReference type="AlphaFoldDB" id="A0A9X3X290"/>
<evidence type="ECO:0000256" key="2">
    <source>
        <dbReference type="ARBA" id="ARBA00022884"/>
    </source>
</evidence>
<dbReference type="Pfam" id="PF01386">
    <property type="entry name" value="Ribosomal_L25p"/>
    <property type="match status" value="1"/>
</dbReference>
<evidence type="ECO:0000256" key="6">
    <source>
        <dbReference type="SAM" id="MobiDB-lite"/>
    </source>
</evidence>
<comment type="function">
    <text evidence="5">This is one of the proteins that binds to the 5S RNA in the ribosome where it forms part of the central protuberance.</text>
</comment>
<evidence type="ECO:0000256" key="5">
    <source>
        <dbReference type="HAMAP-Rule" id="MF_01334"/>
    </source>
</evidence>
<dbReference type="InterPro" id="IPR020057">
    <property type="entry name" value="Ribosomal_bL25_b-dom"/>
</dbReference>
<dbReference type="Gene3D" id="2.170.120.20">
    <property type="entry name" value="Ribosomal protein L25, beta domain"/>
    <property type="match status" value="1"/>
</dbReference>
<feature type="region of interest" description="Disordered" evidence="6">
    <location>
        <begin position="1"/>
        <end position="22"/>
    </location>
</feature>
<dbReference type="InterPro" id="IPR020930">
    <property type="entry name" value="Ribosomal_uL5_bac-type"/>
</dbReference>
<feature type="domain" description="Large ribosomal subunit protein bL25 beta" evidence="8">
    <location>
        <begin position="103"/>
        <end position="184"/>
    </location>
</feature>
<dbReference type="InterPro" id="IPR029751">
    <property type="entry name" value="Ribosomal_L25_dom"/>
</dbReference>
<dbReference type="Proteomes" id="UP001151081">
    <property type="component" value="Unassembled WGS sequence"/>
</dbReference>
<protein>
    <recommendedName>
        <fullName evidence="5">Large ribosomal subunit protein bL25</fullName>
    </recommendedName>
    <alternativeName>
        <fullName evidence="5">General stress protein CTC</fullName>
    </alternativeName>
</protein>
<comment type="subunit">
    <text evidence="5">Part of the 50S ribosomal subunit; part of the 5S rRNA/L5/L18/L25 subcomplex. Contacts the 5S rRNA. Binds to the 5S rRNA independently of L5 and L18.</text>
</comment>
<dbReference type="PANTHER" id="PTHR33284:SF1">
    <property type="entry name" value="RIBOSOMAL PROTEIN L25_GLN-TRNA SYNTHETASE, ANTI-CODON-BINDING DOMAIN-CONTAINING PROTEIN"/>
    <property type="match status" value="1"/>
</dbReference>
<evidence type="ECO:0000313" key="9">
    <source>
        <dbReference type="EMBL" id="MDC3981180.1"/>
    </source>
</evidence>
<keyword evidence="2 5" id="KW-0694">RNA-binding</keyword>
<comment type="caution">
    <text evidence="9">The sequence shown here is derived from an EMBL/GenBank/DDBJ whole genome shotgun (WGS) entry which is preliminary data.</text>
</comment>
<dbReference type="GO" id="GO:0003735">
    <property type="term" value="F:structural constituent of ribosome"/>
    <property type="evidence" value="ECO:0007669"/>
    <property type="project" value="InterPro"/>
</dbReference>
<accession>A0A9X3X290</accession>
<dbReference type="Pfam" id="PF14693">
    <property type="entry name" value="Ribosomal_TL5_C"/>
    <property type="match status" value="1"/>
</dbReference>
<proteinExistence type="inferred from homology"/>
<dbReference type="NCBIfam" id="NF004137">
    <property type="entry name" value="PRK05618.3-3"/>
    <property type="match status" value="1"/>
</dbReference>
<keyword evidence="10" id="KW-1185">Reference proteome</keyword>
<feature type="compositionally biased region" description="Low complexity" evidence="6">
    <location>
        <begin position="224"/>
        <end position="238"/>
    </location>
</feature>
<dbReference type="InterPro" id="IPR037121">
    <property type="entry name" value="Ribosomal_bL25_C"/>
</dbReference>
<evidence type="ECO:0000256" key="1">
    <source>
        <dbReference type="ARBA" id="ARBA00022730"/>
    </source>
</evidence>
<evidence type="ECO:0000256" key="4">
    <source>
        <dbReference type="ARBA" id="ARBA00023274"/>
    </source>
</evidence>
<gene>
    <name evidence="5" type="primary">rplY</name>
    <name evidence="5" type="synonym">ctc</name>
    <name evidence="9" type="ORF">KEG57_11765</name>
</gene>
<dbReference type="SUPFAM" id="SSF50715">
    <property type="entry name" value="Ribosomal protein L25-like"/>
    <property type="match status" value="1"/>
</dbReference>
<evidence type="ECO:0000313" key="10">
    <source>
        <dbReference type="Proteomes" id="UP001151081"/>
    </source>
</evidence>
<name>A0A9X3X290_9BACT</name>
<reference evidence="9 10" key="1">
    <citation type="submission" date="2021-04" db="EMBL/GenBank/DDBJ databases">
        <title>Genome analysis of Polyangium sp.</title>
        <authorList>
            <person name="Li Y."/>
            <person name="Wang J."/>
        </authorList>
    </citation>
    <scope>NUCLEOTIDE SEQUENCE [LARGE SCALE GENOMIC DNA]</scope>
    <source>
        <strain evidence="9 10">SDU14</strain>
    </source>
</reference>